<comment type="subcellular location">
    <subcellularLocation>
        <location evidence="2">Cytoplasm</location>
    </subcellularLocation>
    <subcellularLocation>
        <location evidence="2">Nucleus</location>
    </subcellularLocation>
</comment>
<dbReference type="VEuPathDB" id="VectorBase:CSON004488"/>
<keyword evidence="2" id="KW-0805">Transcription regulation</keyword>
<comment type="function">
    <text evidence="2">Component of the CCR4-NOT complex which is one of the major cellular mRNA deadenylases and is linked to various cellular processes including bulk mRNA degradation, miRNA-mediated repression, translational repression during translational initiation and general transcription regulation.</text>
</comment>
<dbReference type="InterPro" id="IPR019734">
    <property type="entry name" value="TPR_rpt"/>
</dbReference>
<reference evidence="3" key="1">
    <citation type="submission" date="2018-04" db="EMBL/GenBank/DDBJ databases">
        <authorList>
            <person name="Go L.Y."/>
            <person name="Mitchell J.A."/>
        </authorList>
    </citation>
    <scope>NUCLEOTIDE SEQUENCE</scope>
    <source>
        <tissue evidence="3">Whole organism</tissue>
    </source>
</reference>
<dbReference type="InterPro" id="IPR011990">
    <property type="entry name" value="TPR-like_helical_dom_sf"/>
</dbReference>
<keyword evidence="2" id="KW-0810">Translation regulation</keyword>
<dbReference type="EMBL" id="UFQS01000188">
    <property type="protein sequence ID" value="SSX00990.1"/>
    <property type="molecule type" value="Genomic_DNA"/>
</dbReference>
<evidence type="ECO:0000313" key="4">
    <source>
        <dbReference type="EMBL" id="SSX21370.1"/>
    </source>
</evidence>
<dbReference type="GO" id="GO:0031047">
    <property type="term" value="P:regulatory ncRNA-mediated gene silencing"/>
    <property type="evidence" value="ECO:0007669"/>
    <property type="project" value="UniProtKB-UniRule"/>
</dbReference>
<dbReference type="GO" id="GO:0005634">
    <property type="term" value="C:nucleus"/>
    <property type="evidence" value="ECO:0007669"/>
    <property type="project" value="UniProtKB-SubCell"/>
</dbReference>
<evidence type="ECO:0000313" key="3">
    <source>
        <dbReference type="EMBL" id="SSX00990.1"/>
    </source>
</evidence>
<sequence>MATSEEGSKSGREESIMNKSVAEYFKNDFKQFRRVINEITGLDDRGYDNIGEITDLPAYYNHALLLFHERKYENALKVIKAVLADIDKLDEKLLQKAGLLGVNLYLETNQYKAADDLLSVLNVKFGGICKEILDVVDDEDVYADEEKPDLEKPDNPMEDFRRVFRLTMNRSNMLNGKIVVIPNRETAEYCILQGHKYYIGHDYQMAAKELAKSFKNEPITMLKQGEDENVCIANNMGLIHFNVRHFALAARFFQKALKFDQDGCDEVTKSLKNQLPLYCVGATKRIEIYYNLGLALLHLERPKDAFECFLVPLQSYQNNPRLWLRLAEACIMVYRQSLKEKEPKNIVVGVVGSGTHRKYILSPAVTKYAPNNQQSFAIPTPTIEFANLCLRNAVTLIEFHSNKLKNQKKKSSGHDEGISCDPSRPLTIEAFEKLRVAVLSAYSYVLLSIGDYVMALKYGKELLALENLPESYVVLGHLYCAEALIMLNKPAEACMYLEPKFIKELKGDDFETKNWGVKSLEAAQAILTYNLSCTLAIQGEFNLSKKILSACKHPIVFSRLKILKMYLELQTGNIDNCKIMIRLDTPQFY</sequence>
<keyword evidence="2" id="KW-0804">Transcription</keyword>
<dbReference type="GO" id="GO:0005737">
    <property type="term" value="C:cytoplasm"/>
    <property type="evidence" value="ECO:0007669"/>
    <property type="project" value="UniProtKB-SubCell"/>
</dbReference>
<gene>
    <name evidence="4" type="primary">CSON004488</name>
</gene>
<accession>A0A336LTU4</accession>
<dbReference type="PANTHER" id="PTHR12979">
    <property type="entry name" value="CCR4-NOT TRANSCRIPTION COMPLEX SUBUNIT 10"/>
    <property type="match status" value="1"/>
</dbReference>
<dbReference type="Gene3D" id="1.25.40.10">
    <property type="entry name" value="Tetratricopeptide repeat domain"/>
    <property type="match status" value="2"/>
</dbReference>
<dbReference type="SMART" id="SM00028">
    <property type="entry name" value="TPR"/>
    <property type="match status" value="4"/>
</dbReference>
<proteinExistence type="inferred from homology"/>
<keyword evidence="2" id="KW-0963">Cytoplasm</keyword>
<keyword evidence="2" id="KW-0539">Nucleus</keyword>
<evidence type="ECO:0000256" key="2">
    <source>
        <dbReference type="RuleBase" id="RU367083"/>
    </source>
</evidence>
<name>A0A336LTU4_CULSO</name>
<comment type="similarity">
    <text evidence="1 2">Belongs to the CNOT10 family.</text>
</comment>
<organism evidence="4">
    <name type="scientific">Culicoides sonorensis</name>
    <name type="common">Biting midge</name>
    <dbReference type="NCBI Taxonomy" id="179676"/>
    <lineage>
        <taxon>Eukaryota</taxon>
        <taxon>Metazoa</taxon>
        <taxon>Ecdysozoa</taxon>
        <taxon>Arthropoda</taxon>
        <taxon>Hexapoda</taxon>
        <taxon>Insecta</taxon>
        <taxon>Pterygota</taxon>
        <taxon>Neoptera</taxon>
        <taxon>Endopterygota</taxon>
        <taxon>Diptera</taxon>
        <taxon>Nematocera</taxon>
        <taxon>Chironomoidea</taxon>
        <taxon>Ceratopogonidae</taxon>
        <taxon>Ceratopogoninae</taxon>
        <taxon>Culicoides</taxon>
        <taxon>Monoculicoides</taxon>
    </lineage>
</organism>
<evidence type="ECO:0000256" key="1">
    <source>
        <dbReference type="ARBA" id="ARBA00010080"/>
    </source>
</evidence>
<dbReference type="SUPFAM" id="SSF48452">
    <property type="entry name" value="TPR-like"/>
    <property type="match status" value="1"/>
</dbReference>
<dbReference type="OMA" id="YMEACAV"/>
<dbReference type="InterPro" id="IPR039740">
    <property type="entry name" value="CNOT10"/>
</dbReference>
<dbReference type="PANTHER" id="PTHR12979:SF5">
    <property type="entry name" value="CCR4-NOT TRANSCRIPTION COMPLEX SUBUNIT 10"/>
    <property type="match status" value="1"/>
</dbReference>
<dbReference type="GO" id="GO:0017148">
    <property type="term" value="P:negative regulation of translation"/>
    <property type="evidence" value="ECO:0007669"/>
    <property type="project" value="TreeGrafter"/>
</dbReference>
<dbReference type="GO" id="GO:0006402">
    <property type="term" value="P:mRNA catabolic process"/>
    <property type="evidence" value="ECO:0007669"/>
    <property type="project" value="TreeGrafter"/>
</dbReference>
<dbReference type="AlphaFoldDB" id="A0A336LTU4"/>
<keyword evidence="2" id="KW-0943">RNA-mediated gene silencing</keyword>
<protein>
    <recommendedName>
        <fullName evidence="2">CCR4-NOT transcription complex subunit 10</fullName>
    </recommendedName>
</protein>
<dbReference type="EMBL" id="UFQT01000188">
    <property type="protein sequence ID" value="SSX21370.1"/>
    <property type="molecule type" value="Genomic_DNA"/>
</dbReference>
<reference evidence="4" key="2">
    <citation type="submission" date="2018-07" db="EMBL/GenBank/DDBJ databases">
        <authorList>
            <person name="Quirk P.G."/>
            <person name="Krulwich T.A."/>
        </authorList>
    </citation>
    <scope>NUCLEOTIDE SEQUENCE</scope>
</reference>
<dbReference type="GO" id="GO:0030014">
    <property type="term" value="C:CCR4-NOT complex"/>
    <property type="evidence" value="ECO:0007669"/>
    <property type="project" value="UniProtKB-UniRule"/>
</dbReference>